<dbReference type="InterPro" id="IPR020892">
    <property type="entry name" value="Cyclophilin-type_PPIase_CS"/>
</dbReference>
<reference evidence="24" key="1">
    <citation type="submission" date="2024-04" db="EMBL/GenBank/DDBJ databases">
        <title>Salinicola lusitanus LLJ914,a marine bacterium isolated from the Okinawa Trough.</title>
        <authorList>
            <person name="Li J."/>
        </authorList>
    </citation>
    <scope>NUCLEOTIDE SEQUENCE [LARGE SCALE GENOMIC DNA]</scope>
</reference>
<evidence type="ECO:0000256" key="8">
    <source>
        <dbReference type="ARBA" id="ARBA00022692"/>
    </source>
</evidence>
<evidence type="ECO:0000256" key="19">
    <source>
        <dbReference type="SAM" id="MobiDB-lite"/>
    </source>
</evidence>
<feature type="transmembrane region" description="Helical" evidence="20">
    <location>
        <begin position="517"/>
        <end position="541"/>
    </location>
</feature>
<keyword evidence="15" id="KW-0413">Isomerase</keyword>
<dbReference type="GO" id="GO:0005243">
    <property type="term" value="F:gap junction channel activity"/>
    <property type="evidence" value="ECO:0007669"/>
    <property type="project" value="TreeGrafter"/>
</dbReference>
<dbReference type="CDD" id="cd01926">
    <property type="entry name" value="cyclophilin_ABH_like"/>
    <property type="match status" value="1"/>
</dbReference>
<feature type="transmembrane region" description="Helical" evidence="20">
    <location>
        <begin position="355"/>
        <end position="372"/>
    </location>
</feature>
<feature type="region of interest" description="Disordered" evidence="19">
    <location>
        <begin position="101"/>
        <end position="126"/>
    </location>
</feature>
<dbReference type="SMART" id="SM01089">
    <property type="entry name" value="Connexin_CCC"/>
    <property type="match status" value="1"/>
</dbReference>
<dbReference type="AlphaFoldDB" id="A0AAW0NSK5"/>
<comment type="catalytic activity">
    <reaction evidence="1">
        <text>[protein]-peptidylproline (omega=180) = [protein]-peptidylproline (omega=0)</text>
        <dbReference type="Rhea" id="RHEA:16237"/>
        <dbReference type="Rhea" id="RHEA-COMP:10747"/>
        <dbReference type="Rhea" id="RHEA-COMP:10748"/>
        <dbReference type="ChEBI" id="CHEBI:83833"/>
        <dbReference type="ChEBI" id="CHEBI:83834"/>
        <dbReference type="EC" id="5.2.1.8"/>
    </reaction>
</comment>
<evidence type="ECO:0000259" key="21">
    <source>
        <dbReference type="PROSITE" id="PS50072"/>
    </source>
</evidence>
<evidence type="ECO:0000256" key="4">
    <source>
        <dbReference type="ARBA" id="ARBA00004651"/>
    </source>
</evidence>
<gene>
    <name evidence="23" type="ORF">WMY93_017436</name>
</gene>
<dbReference type="PROSITE" id="PS00407">
    <property type="entry name" value="CONNEXINS_1"/>
    <property type="match status" value="1"/>
</dbReference>
<dbReference type="GO" id="GO:0006457">
    <property type="term" value="P:protein folding"/>
    <property type="evidence" value="ECO:0007669"/>
    <property type="project" value="InterPro"/>
</dbReference>
<dbReference type="Gene3D" id="3.30.70.330">
    <property type="match status" value="1"/>
</dbReference>
<evidence type="ECO:0000256" key="1">
    <source>
        <dbReference type="ARBA" id="ARBA00000971"/>
    </source>
</evidence>
<dbReference type="Pfam" id="PF00160">
    <property type="entry name" value="Pro_isomerase"/>
    <property type="match status" value="1"/>
</dbReference>
<keyword evidence="16" id="KW-0539">Nucleus</keyword>
<name>A0AAW0NSK5_9GOBI</name>
<keyword evidence="7" id="KW-1003">Cell membrane</keyword>
<dbReference type="Proteomes" id="UP001460270">
    <property type="component" value="Unassembled WGS sequence"/>
</dbReference>
<evidence type="ECO:0000259" key="22">
    <source>
        <dbReference type="PROSITE" id="PS50102"/>
    </source>
</evidence>
<dbReference type="SUPFAM" id="SSF50891">
    <property type="entry name" value="Cyclophilin-like"/>
    <property type="match status" value="1"/>
</dbReference>
<evidence type="ECO:0000313" key="24">
    <source>
        <dbReference type="Proteomes" id="UP001460270"/>
    </source>
</evidence>
<keyword evidence="13" id="KW-0697">Rotamase</keyword>
<keyword evidence="11" id="KW-0965">Cell junction</keyword>
<comment type="subcellular location">
    <subcellularLocation>
        <location evidence="3">Cell junction</location>
        <location evidence="3">Gap junction</location>
    </subcellularLocation>
    <subcellularLocation>
        <location evidence="4 18">Cell membrane</location>
        <topology evidence="4 18">Multi-pass membrane protein</topology>
    </subcellularLocation>
    <subcellularLocation>
        <location evidence="2">Nucleus</location>
    </subcellularLocation>
</comment>
<keyword evidence="12 20" id="KW-1133">Transmembrane helix</keyword>
<comment type="caution">
    <text evidence="23">The sequence shown here is derived from an EMBL/GenBank/DDBJ whole genome shotgun (WGS) entry which is preliminary data.</text>
</comment>
<dbReference type="InterPro" id="IPR000504">
    <property type="entry name" value="RRM_dom"/>
</dbReference>
<dbReference type="PROSITE" id="PS50102">
    <property type="entry name" value="RRM"/>
    <property type="match status" value="1"/>
</dbReference>
<dbReference type="InterPro" id="IPR034168">
    <property type="entry name" value="PPIE_RRM"/>
</dbReference>
<dbReference type="SMART" id="SM00360">
    <property type="entry name" value="RRM"/>
    <property type="match status" value="1"/>
</dbReference>
<dbReference type="PANTHER" id="PTHR11984:SF29">
    <property type="entry name" value="GAP JUNCTION BETA-5 PROTEIN"/>
    <property type="match status" value="1"/>
</dbReference>
<feature type="domain" description="RRM" evidence="22">
    <location>
        <begin position="6"/>
        <end position="72"/>
    </location>
</feature>
<evidence type="ECO:0000256" key="11">
    <source>
        <dbReference type="ARBA" id="ARBA00022949"/>
    </source>
</evidence>
<dbReference type="PROSITE" id="PS50072">
    <property type="entry name" value="CSA_PPIASE_2"/>
    <property type="match status" value="1"/>
</dbReference>
<evidence type="ECO:0000256" key="14">
    <source>
        <dbReference type="ARBA" id="ARBA00023136"/>
    </source>
</evidence>
<dbReference type="PROSITE" id="PS00170">
    <property type="entry name" value="CSA_PPIASE_1"/>
    <property type="match status" value="1"/>
</dbReference>
<comment type="similarity">
    <text evidence="18">Belongs to the connexin family.</text>
</comment>
<dbReference type="PANTHER" id="PTHR11984">
    <property type="entry name" value="CONNEXIN"/>
    <property type="match status" value="1"/>
</dbReference>
<dbReference type="PROSITE" id="PS00408">
    <property type="entry name" value="CONNEXINS_2"/>
    <property type="match status" value="1"/>
</dbReference>
<evidence type="ECO:0000256" key="6">
    <source>
        <dbReference type="ARBA" id="ARBA00011455"/>
    </source>
</evidence>
<dbReference type="FunFam" id="2.40.100.10:FF:000010">
    <property type="entry name" value="Peptidyl-prolyl cis-trans isomerase E"/>
    <property type="match status" value="1"/>
</dbReference>
<dbReference type="PRINTS" id="PR00206">
    <property type="entry name" value="CONNEXIN"/>
</dbReference>
<dbReference type="InterPro" id="IPR000500">
    <property type="entry name" value="Connexin"/>
</dbReference>
<dbReference type="Gene3D" id="2.40.100.10">
    <property type="entry name" value="Cyclophilin-like"/>
    <property type="match status" value="1"/>
</dbReference>
<dbReference type="Pfam" id="PF00076">
    <property type="entry name" value="RRM_1"/>
    <property type="match status" value="1"/>
</dbReference>
<organism evidence="23 24">
    <name type="scientific">Mugilogobius chulae</name>
    <name type="common">yellowstripe goby</name>
    <dbReference type="NCBI Taxonomy" id="88201"/>
    <lineage>
        <taxon>Eukaryota</taxon>
        <taxon>Metazoa</taxon>
        <taxon>Chordata</taxon>
        <taxon>Craniata</taxon>
        <taxon>Vertebrata</taxon>
        <taxon>Euteleostomi</taxon>
        <taxon>Actinopterygii</taxon>
        <taxon>Neopterygii</taxon>
        <taxon>Teleostei</taxon>
        <taxon>Neoteleostei</taxon>
        <taxon>Acanthomorphata</taxon>
        <taxon>Gobiaria</taxon>
        <taxon>Gobiiformes</taxon>
        <taxon>Gobioidei</taxon>
        <taxon>Gobiidae</taxon>
        <taxon>Gobionellinae</taxon>
        <taxon>Mugilogobius</taxon>
    </lineage>
</organism>
<dbReference type="InterPro" id="IPR029000">
    <property type="entry name" value="Cyclophilin-like_dom_sf"/>
</dbReference>
<evidence type="ECO:0000256" key="13">
    <source>
        <dbReference type="ARBA" id="ARBA00023110"/>
    </source>
</evidence>
<feature type="transmembrane region" description="Helical" evidence="20">
    <location>
        <begin position="460"/>
        <end position="482"/>
    </location>
</feature>
<dbReference type="InterPro" id="IPR019570">
    <property type="entry name" value="Connexin_CCC"/>
</dbReference>
<dbReference type="GO" id="GO:0003755">
    <property type="term" value="F:peptidyl-prolyl cis-trans isomerase activity"/>
    <property type="evidence" value="ECO:0007669"/>
    <property type="project" value="UniProtKB-KW"/>
</dbReference>
<dbReference type="GO" id="GO:0003723">
    <property type="term" value="F:RNA binding"/>
    <property type="evidence" value="ECO:0007669"/>
    <property type="project" value="UniProtKB-UniRule"/>
</dbReference>
<comment type="function">
    <text evidence="18">One gap junction consists of a cluster of closely packed pairs of transmembrane channels, the connexons, through which materials of low MW diffuse from one cell to a neighboring cell.</text>
</comment>
<feature type="transmembrane region" description="Helical" evidence="20">
    <location>
        <begin position="409"/>
        <end position="429"/>
    </location>
</feature>
<keyword evidence="14 20" id="KW-0472">Membrane</keyword>
<dbReference type="SUPFAM" id="SSF54928">
    <property type="entry name" value="RNA-binding domain, RBD"/>
    <property type="match status" value="1"/>
</dbReference>
<dbReference type="Gene3D" id="1.20.1440.80">
    <property type="entry name" value="Gap junction channel protein cysteine-rich domain"/>
    <property type="match status" value="1"/>
</dbReference>
<accession>A0AAW0NSK5</accession>
<protein>
    <recommendedName>
        <fullName evidence="18">Gap junction protein</fullName>
    </recommendedName>
</protein>
<dbReference type="FunFam" id="1.20.1440.80:FF:000001">
    <property type="entry name" value="Gap junction alpha-1"/>
    <property type="match status" value="1"/>
</dbReference>
<dbReference type="InterPro" id="IPR038359">
    <property type="entry name" value="Connexin_N_sf"/>
</dbReference>
<evidence type="ECO:0000256" key="5">
    <source>
        <dbReference type="ARBA" id="ARBA00009483"/>
    </source>
</evidence>
<keyword evidence="24" id="KW-1185">Reference proteome</keyword>
<dbReference type="InterPro" id="IPR002130">
    <property type="entry name" value="Cyclophilin-type_PPIase_dom"/>
</dbReference>
<evidence type="ECO:0000256" key="15">
    <source>
        <dbReference type="ARBA" id="ARBA00023235"/>
    </source>
</evidence>
<sequence>MAANKRVLYVGGLAEEVDEKVLHAAFIPFGDLVDIQVPLDYETEKHRGFAFIEFELAEATFGRTIRVNIARPMRIKEGSSRPVWSDDDWLKKFSGKTIEEAEAEAATTGESANTTKQEAEPPAKKGRVNPQVYMDIKIGNKPAGRLRFLLRADIVPMTAENFRCLCTHEKGFGFKGSSFHRIIPQFMCQGGDFTNHNGTGGKSIYGKKFEDENFVLKHTGPGQLSMANSGPNTNGSQFFITTDKTDWLDGKHVVFGDLVEGMDVVRAMEAQGTKDGKPKQKTRQISELHPLRSLSADFHQSVSFIQHVPLFFSASTRNHLKTKNISEIVVLLISVPLCPGLLSGVNKYSTAFGRVWLSIVFLFRVMVFVVAAEKVWGDEQKDFKCNTAQPGCHNVCYDHFFPVSHVRLWALQLIFVTCPSLLVVMHVAYREDRERKHKAKYGENCRKLYQNTGKKRGGLWWTYVLTLVFKIGVDATFVYLLYHIYEGYDFPTLIKCTQDPCPNTVDCFIARPTEKRIFTIFMVVTSLACIVLSVFEIIYLIGKRCRECFTAQHRSRHGLTDTMSSGSTLMEANNLKLDKSATPKTPAPSYSVAISTDNLLKANWQAPDSHILQVCLGQQPGPVLLIKAFPSQQVTVSTAHRPVTMLHMLTSHTSLKSRAFQ</sequence>
<dbReference type="InterPro" id="IPR017990">
    <property type="entry name" value="Connexin_CS"/>
</dbReference>
<dbReference type="GO" id="GO:0007267">
    <property type="term" value="P:cell-cell signaling"/>
    <property type="evidence" value="ECO:0007669"/>
    <property type="project" value="TreeGrafter"/>
</dbReference>
<evidence type="ECO:0000256" key="16">
    <source>
        <dbReference type="ARBA" id="ARBA00023242"/>
    </source>
</evidence>
<evidence type="ECO:0000256" key="10">
    <source>
        <dbReference type="ARBA" id="ARBA00022884"/>
    </source>
</evidence>
<proteinExistence type="inferred from homology"/>
<feature type="transmembrane region" description="Helical" evidence="20">
    <location>
        <begin position="325"/>
        <end position="343"/>
    </location>
</feature>
<dbReference type="InterPro" id="IPR013092">
    <property type="entry name" value="Connexin_N"/>
</dbReference>
<evidence type="ECO:0000256" key="2">
    <source>
        <dbReference type="ARBA" id="ARBA00004123"/>
    </source>
</evidence>
<comment type="subunit">
    <text evidence="6 18">A connexon is composed of a hexamer of connexins.</text>
</comment>
<keyword evidence="8 18" id="KW-0812">Transmembrane</keyword>
<dbReference type="GO" id="GO:0005922">
    <property type="term" value="C:connexin complex"/>
    <property type="evidence" value="ECO:0007669"/>
    <property type="project" value="InterPro"/>
</dbReference>
<evidence type="ECO:0000313" key="23">
    <source>
        <dbReference type="EMBL" id="KAK7904829.1"/>
    </source>
</evidence>
<comment type="similarity">
    <text evidence="5">Belongs to the cyclophilin-type PPIase family. PPIase E subfamily.</text>
</comment>
<dbReference type="SMART" id="SM00037">
    <property type="entry name" value="CNX"/>
    <property type="match status" value="1"/>
</dbReference>
<keyword evidence="9 18" id="KW-0303">Gap junction</keyword>
<dbReference type="Pfam" id="PF00029">
    <property type="entry name" value="Connexin"/>
    <property type="match status" value="1"/>
</dbReference>
<dbReference type="InterPro" id="IPR012677">
    <property type="entry name" value="Nucleotide-bd_a/b_plait_sf"/>
</dbReference>
<evidence type="ECO:0000256" key="12">
    <source>
        <dbReference type="ARBA" id="ARBA00022989"/>
    </source>
</evidence>
<dbReference type="GO" id="GO:0005634">
    <property type="term" value="C:nucleus"/>
    <property type="evidence" value="ECO:0007669"/>
    <property type="project" value="UniProtKB-SubCell"/>
</dbReference>
<evidence type="ECO:0000256" key="17">
    <source>
        <dbReference type="PROSITE-ProRule" id="PRU00176"/>
    </source>
</evidence>
<evidence type="ECO:0000256" key="18">
    <source>
        <dbReference type="RuleBase" id="RU000630"/>
    </source>
</evidence>
<feature type="domain" description="PPIase cyclophilin-type" evidence="21">
    <location>
        <begin position="133"/>
        <end position="281"/>
    </location>
</feature>
<evidence type="ECO:0000256" key="3">
    <source>
        <dbReference type="ARBA" id="ARBA00004610"/>
    </source>
</evidence>
<dbReference type="CDD" id="cd12347">
    <property type="entry name" value="RRM_PPIE"/>
    <property type="match status" value="1"/>
</dbReference>
<feature type="compositionally biased region" description="Low complexity" evidence="19">
    <location>
        <begin position="104"/>
        <end position="115"/>
    </location>
</feature>
<dbReference type="InterPro" id="IPR035979">
    <property type="entry name" value="RBD_domain_sf"/>
</dbReference>
<evidence type="ECO:0000256" key="20">
    <source>
        <dbReference type="SAM" id="Phobius"/>
    </source>
</evidence>
<dbReference type="GO" id="GO:0000398">
    <property type="term" value="P:mRNA splicing, via spliceosome"/>
    <property type="evidence" value="ECO:0007669"/>
    <property type="project" value="UniProtKB-ARBA"/>
</dbReference>
<evidence type="ECO:0000256" key="7">
    <source>
        <dbReference type="ARBA" id="ARBA00022475"/>
    </source>
</evidence>
<keyword evidence="10 17" id="KW-0694">RNA-binding</keyword>
<evidence type="ECO:0000256" key="9">
    <source>
        <dbReference type="ARBA" id="ARBA00022868"/>
    </source>
</evidence>
<dbReference type="EMBL" id="JBBPFD010000012">
    <property type="protein sequence ID" value="KAK7904829.1"/>
    <property type="molecule type" value="Genomic_DNA"/>
</dbReference>